<dbReference type="Proteomes" id="UP000663856">
    <property type="component" value="Unassembled WGS sequence"/>
</dbReference>
<dbReference type="PANTHER" id="PTHR37984:SF15">
    <property type="entry name" value="INTEGRASE CATALYTIC DOMAIN-CONTAINING PROTEIN"/>
    <property type="match status" value="1"/>
</dbReference>
<dbReference type="AlphaFoldDB" id="A0A816ZJR8"/>
<name>A0A816ZJR8_9BILA</name>
<reference evidence="3" key="1">
    <citation type="submission" date="2021-02" db="EMBL/GenBank/DDBJ databases">
        <authorList>
            <person name="Nowell W R."/>
        </authorList>
    </citation>
    <scope>NUCLEOTIDE SEQUENCE</scope>
</reference>
<evidence type="ECO:0000313" key="4">
    <source>
        <dbReference type="Proteomes" id="UP000663856"/>
    </source>
</evidence>
<dbReference type="InterPro" id="IPR050951">
    <property type="entry name" value="Retrovirus_Pol_polyprotein"/>
</dbReference>
<dbReference type="GO" id="GO:0015074">
    <property type="term" value="P:DNA integration"/>
    <property type="evidence" value="ECO:0007669"/>
    <property type="project" value="InterPro"/>
</dbReference>
<dbReference type="InterPro" id="IPR001584">
    <property type="entry name" value="Integrase_cat-core"/>
</dbReference>
<dbReference type="InterPro" id="IPR036397">
    <property type="entry name" value="RNaseH_sf"/>
</dbReference>
<organism evidence="3 4">
    <name type="scientific">Rotaria magnacalcarata</name>
    <dbReference type="NCBI Taxonomy" id="392030"/>
    <lineage>
        <taxon>Eukaryota</taxon>
        <taxon>Metazoa</taxon>
        <taxon>Spiralia</taxon>
        <taxon>Gnathifera</taxon>
        <taxon>Rotifera</taxon>
        <taxon>Eurotatoria</taxon>
        <taxon>Bdelloidea</taxon>
        <taxon>Philodinida</taxon>
        <taxon>Philodinidae</taxon>
        <taxon>Rotaria</taxon>
    </lineage>
</organism>
<dbReference type="InterPro" id="IPR012337">
    <property type="entry name" value="RNaseH-like_sf"/>
</dbReference>
<dbReference type="PANTHER" id="PTHR37984">
    <property type="entry name" value="PROTEIN CBG26694"/>
    <property type="match status" value="1"/>
</dbReference>
<protein>
    <recommendedName>
        <fullName evidence="2">Integrase catalytic domain-containing protein</fullName>
    </recommendedName>
</protein>
<dbReference type="EMBL" id="CAJNRF010016760">
    <property type="protein sequence ID" value="CAF2210983.1"/>
    <property type="molecule type" value="Genomic_DNA"/>
</dbReference>
<dbReference type="PROSITE" id="PS50994">
    <property type="entry name" value="INTEGRASE"/>
    <property type="match status" value="1"/>
</dbReference>
<proteinExistence type="predicted"/>
<gene>
    <name evidence="3" type="ORF">WKI299_LOCUS35002</name>
</gene>
<dbReference type="GO" id="GO:0003676">
    <property type="term" value="F:nucleic acid binding"/>
    <property type="evidence" value="ECO:0007669"/>
    <property type="project" value="InterPro"/>
</dbReference>
<evidence type="ECO:0000259" key="2">
    <source>
        <dbReference type="PROSITE" id="PS50994"/>
    </source>
</evidence>
<comment type="caution">
    <text evidence="3">The sequence shown here is derived from an EMBL/GenBank/DDBJ whole genome shotgun (WGS) entry which is preliminary data.</text>
</comment>
<accession>A0A816ZJR8</accession>
<evidence type="ECO:0000256" key="1">
    <source>
        <dbReference type="SAM" id="MobiDB-lite"/>
    </source>
</evidence>
<dbReference type="SUPFAM" id="SSF53098">
    <property type="entry name" value="Ribonuclease H-like"/>
    <property type="match status" value="1"/>
</dbReference>
<dbReference type="Gene3D" id="3.30.420.10">
    <property type="entry name" value="Ribonuclease H-like superfamily/Ribonuclease H"/>
    <property type="match status" value="1"/>
</dbReference>
<evidence type="ECO:0000313" key="3">
    <source>
        <dbReference type="EMBL" id="CAF2210983.1"/>
    </source>
</evidence>
<feature type="domain" description="Integrase catalytic" evidence="2">
    <location>
        <begin position="1"/>
        <end position="94"/>
    </location>
</feature>
<feature type="region of interest" description="Disordered" evidence="1">
    <location>
        <begin position="128"/>
        <end position="148"/>
    </location>
</feature>
<sequence length="694" mass="81728">MSILTDQGTHFKNQLMESMTQLIGYNHILSTVYHLQTNGMVERCNATFVPQLAKLQDRENNNWDEYLSSIVFAYNTGVHTATQYSPFQLQFGRDPYMPIDTTLNYVFYKPSDYCNQLKKSLQLIQQHARDKSTYSHKNNKKYYDKNRSNPHHEINDTILIRIHGLRSKLDPQFTLTPKFVIQKQHPTYWVRDQMNDQITRVHAPPANNHYRRNYRPFTIPSSFYNIVHVHRFTSIDTISTLINHFESCYRYSIDTESDRLTNELSLIQVHSIPQHLPSFIVLIELNHLPASDTVLFEKIKLLFCFLFRLGNIIFSWGSMHTELAPVIHINLFTWPSLALVINLQDAFPGWYSRAQPFCKVCRPVQLSTTFMSSNSSCTCSNNSPYVNQGEKWSLQNAIRYTANLFLDKSATRRTWSIMLDPHYSPLTSYEQRKRIDYAIYDCFAVTFLHQAIYDKWSLIQLREAKLTALFTSNALPHSSSLSPSSSLKNVSEYQNERKSTSTFNLHVPRHSSLPFSSLLEDISDDDDDEIFVSSISRINGTIPLIHPISPVQIELAIVPDIVPIEPIPVHQTLATREPPKSRHTCRSLPSRIRRNYRRNAVKRSYRDRHCVYRFVYHRFKLYQLKHILRQRDVRYVHLKLDKSLQVLSIGMKRSSLVDLYFDRLPGDLFDKKHYYQQYQHYQHHHHRQHQRRYY</sequence>